<accession>A0A183FLY8</accession>
<evidence type="ECO:0000313" key="1">
    <source>
        <dbReference type="EMBL" id="VDO75974.1"/>
    </source>
</evidence>
<protein>
    <submittedName>
        <fullName evidence="3">Reverse transcriptase</fullName>
    </submittedName>
</protein>
<reference evidence="1 2" key="1">
    <citation type="submission" date="2018-11" db="EMBL/GenBank/DDBJ databases">
        <authorList>
            <consortium name="Pathogen Informatics"/>
        </authorList>
    </citation>
    <scope>NUCLEOTIDE SEQUENCE [LARGE SCALE GENOMIC DNA]</scope>
</reference>
<proteinExistence type="predicted"/>
<evidence type="ECO:0000313" key="2">
    <source>
        <dbReference type="Proteomes" id="UP000050761"/>
    </source>
</evidence>
<dbReference type="AlphaFoldDB" id="A0A183FLY8"/>
<dbReference type="EMBL" id="UZAH01026126">
    <property type="protein sequence ID" value="VDO75974.1"/>
    <property type="molecule type" value="Genomic_DNA"/>
</dbReference>
<gene>
    <name evidence="1" type="ORF">HPBE_LOCUS8342</name>
</gene>
<name>A0A183FLY8_HELPZ</name>
<dbReference type="WBParaSite" id="HPBE_0000834101-mRNA-1">
    <property type="protein sequence ID" value="HPBE_0000834101-mRNA-1"/>
    <property type="gene ID" value="HPBE_0000834101"/>
</dbReference>
<organism evidence="2 3">
    <name type="scientific">Heligmosomoides polygyrus</name>
    <name type="common">Parasitic roundworm</name>
    <dbReference type="NCBI Taxonomy" id="6339"/>
    <lineage>
        <taxon>Eukaryota</taxon>
        <taxon>Metazoa</taxon>
        <taxon>Ecdysozoa</taxon>
        <taxon>Nematoda</taxon>
        <taxon>Chromadorea</taxon>
        <taxon>Rhabditida</taxon>
        <taxon>Rhabditina</taxon>
        <taxon>Rhabditomorpha</taxon>
        <taxon>Strongyloidea</taxon>
        <taxon>Heligmosomidae</taxon>
        <taxon>Heligmosomoides</taxon>
    </lineage>
</organism>
<dbReference type="PANTHER" id="PTHR46238:SF8">
    <property type="entry name" value="ENDONUCLEASE_EXONUCLEASE_PHOSPHATASE DOMAIN-CONTAINING PROTEIN"/>
    <property type="match status" value="1"/>
</dbReference>
<keyword evidence="2" id="KW-1185">Reference proteome</keyword>
<accession>A0A3P7YUZ8</accession>
<reference evidence="3" key="2">
    <citation type="submission" date="2019-09" db="UniProtKB">
        <authorList>
            <consortium name="WormBaseParasite"/>
        </authorList>
    </citation>
    <scope>IDENTIFICATION</scope>
</reference>
<sequence>MFGLKLKVKKTEYLTTNVNKSRPIKINGSEFARTAVFKFLGSAESSDGNLMIEVLCDRKIPEHLKSKIYRAVVRPVAIYGAECWPATKEVETRLSVMETKMLRWTAGVTRMDRIRNDAIRQKFGVAPIADKMREARLRCYGHGSAWKRGQRLNFEVI</sequence>
<dbReference type="Proteomes" id="UP000050761">
    <property type="component" value="Unassembled WGS sequence"/>
</dbReference>
<dbReference type="PANTHER" id="PTHR46238">
    <property type="entry name" value="REVERSE TRANSCRIPTASE DOMAIN-CONTAINING PROTEIN"/>
    <property type="match status" value="1"/>
</dbReference>
<evidence type="ECO:0000313" key="3">
    <source>
        <dbReference type="WBParaSite" id="HPBE_0000834101-mRNA-1"/>
    </source>
</evidence>